<evidence type="ECO:0000313" key="1">
    <source>
        <dbReference type="EMBL" id="KAA1255183.1"/>
    </source>
</evidence>
<dbReference type="EMBL" id="VUAA01000007">
    <property type="protein sequence ID" value="KAA1255183.1"/>
    <property type="molecule type" value="Genomic_DNA"/>
</dbReference>
<sequence length="155" mass="17867">MYALFFLFTIIICLICIFTKHNSNKKKEFIESRKSNFYNFKSEKTEKTAFFPDFEFDNESLVSVSSQTNEFIFMRGNKANICKFEKISHISIEVKILSKPVADITVYFVSGDSITIPFANDIRDAFRFCTLFENNLGKDPFSKDGAKVKSLSILD</sequence>
<dbReference type="Proteomes" id="UP000323225">
    <property type="component" value="Unassembled WGS sequence"/>
</dbReference>
<evidence type="ECO:0000313" key="2">
    <source>
        <dbReference type="Proteomes" id="UP000323225"/>
    </source>
</evidence>
<name>A0A5Q6PJZ4_VIBCL</name>
<proteinExistence type="predicted"/>
<gene>
    <name evidence="1" type="ORF">F0M16_08170</name>
</gene>
<dbReference type="AlphaFoldDB" id="A0A5Q6PJZ4"/>
<comment type="caution">
    <text evidence="1">The sequence shown here is derived from an EMBL/GenBank/DDBJ whole genome shotgun (WGS) entry which is preliminary data.</text>
</comment>
<organism evidence="1 2">
    <name type="scientific">Vibrio cholerae</name>
    <dbReference type="NCBI Taxonomy" id="666"/>
    <lineage>
        <taxon>Bacteria</taxon>
        <taxon>Pseudomonadati</taxon>
        <taxon>Pseudomonadota</taxon>
        <taxon>Gammaproteobacteria</taxon>
        <taxon>Vibrionales</taxon>
        <taxon>Vibrionaceae</taxon>
        <taxon>Vibrio</taxon>
    </lineage>
</organism>
<protein>
    <submittedName>
        <fullName evidence="1">PH domain-containing protein</fullName>
    </submittedName>
</protein>
<reference evidence="1 2" key="1">
    <citation type="submission" date="2019-09" db="EMBL/GenBank/DDBJ databases">
        <authorList>
            <person name="Kritzky A."/>
            <person name="Schelkanova E.Y."/>
            <person name="Alkhova Z.V."/>
            <person name="Smirnova N.I."/>
        </authorList>
    </citation>
    <scope>NUCLEOTIDE SEQUENCE [LARGE SCALE GENOMIC DNA]</scope>
    <source>
        <strain evidence="1 2">M1526</strain>
    </source>
</reference>
<accession>A0A5Q6PJZ4</accession>